<name>A0A161IN88_9BACL</name>
<protein>
    <recommendedName>
        <fullName evidence="4">YggT family protein</fullName>
    </recommendedName>
</protein>
<dbReference type="EMBL" id="CP015378">
    <property type="protein sequence ID" value="ANC75725.1"/>
    <property type="molecule type" value="Genomic_DNA"/>
</dbReference>
<dbReference type="AlphaFoldDB" id="A0A161IN88"/>
<dbReference type="Pfam" id="PF02325">
    <property type="entry name" value="CCB3_YggT"/>
    <property type="match status" value="1"/>
</dbReference>
<dbReference type="InterPro" id="IPR003425">
    <property type="entry name" value="CCB3/YggT"/>
</dbReference>
<sequence>MRRSVPATIISFIVGIIQLILILRFIFQLFNANEGAAFAQLIYGLSQPLLLPFAALFPNIELANGFVIELSTIVAIIVYGVVGMLLKRLFSVKKVDHVQRETVIREEPVVRDEATTREKRIIREERR</sequence>
<proteinExistence type="predicted"/>
<keyword evidence="1" id="KW-0472">Membrane</keyword>
<feature type="transmembrane region" description="Helical" evidence="1">
    <location>
        <begin position="66"/>
        <end position="86"/>
    </location>
</feature>
<feature type="transmembrane region" description="Helical" evidence="1">
    <location>
        <begin position="6"/>
        <end position="26"/>
    </location>
</feature>
<dbReference type="STRING" id="1221500.ABE65_002270"/>
<dbReference type="Proteomes" id="UP000076623">
    <property type="component" value="Chromosome"/>
</dbReference>
<dbReference type="GO" id="GO:0016020">
    <property type="term" value="C:membrane"/>
    <property type="evidence" value="ECO:0007669"/>
    <property type="project" value="InterPro"/>
</dbReference>
<evidence type="ECO:0000313" key="3">
    <source>
        <dbReference type="Proteomes" id="UP000076623"/>
    </source>
</evidence>
<evidence type="ECO:0000256" key="1">
    <source>
        <dbReference type="SAM" id="Phobius"/>
    </source>
</evidence>
<evidence type="ECO:0000313" key="2">
    <source>
        <dbReference type="EMBL" id="ANC75725.1"/>
    </source>
</evidence>
<organism evidence="2 3">
    <name type="scientific">Fictibacillus phosphorivorans</name>
    <dbReference type="NCBI Taxonomy" id="1221500"/>
    <lineage>
        <taxon>Bacteria</taxon>
        <taxon>Bacillati</taxon>
        <taxon>Bacillota</taxon>
        <taxon>Bacilli</taxon>
        <taxon>Bacillales</taxon>
        <taxon>Fictibacillaceae</taxon>
        <taxon>Fictibacillus</taxon>
    </lineage>
</organism>
<dbReference type="KEGG" id="fpn:ABE65_002270"/>
<accession>A0A161IN88</accession>
<dbReference type="RefSeq" id="WP_066391056.1">
    <property type="nucleotide sequence ID" value="NZ_CP015378.1"/>
</dbReference>
<evidence type="ECO:0008006" key="4">
    <source>
        <dbReference type="Google" id="ProtNLM"/>
    </source>
</evidence>
<gene>
    <name evidence="2" type="ORF">ABE65_002270</name>
</gene>
<keyword evidence="1" id="KW-1133">Transmembrane helix</keyword>
<reference evidence="2 3" key="1">
    <citation type="submission" date="2016-04" db="EMBL/GenBank/DDBJ databases">
        <title>Complete genome sequence of Fictibacillus phosphorivorans G25-29, a strain toxic to nematodes.</title>
        <authorList>
            <person name="Zheng Z."/>
        </authorList>
    </citation>
    <scope>NUCLEOTIDE SEQUENCE [LARGE SCALE GENOMIC DNA]</scope>
    <source>
        <strain evidence="2 3">G25-29</strain>
    </source>
</reference>
<feature type="transmembrane region" description="Helical" evidence="1">
    <location>
        <begin position="38"/>
        <end position="60"/>
    </location>
</feature>
<keyword evidence="1" id="KW-0812">Transmembrane</keyword>
<keyword evidence="3" id="KW-1185">Reference proteome</keyword>